<organism evidence="3 5">
    <name type="scientific">Halarchaeum rubridurum</name>
    <dbReference type="NCBI Taxonomy" id="489911"/>
    <lineage>
        <taxon>Archaea</taxon>
        <taxon>Methanobacteriati</taxon>
        <taxon>Methanobacteriota</taxon>
        <taxon>Stenosarchaea group</taxon>
        <taxon>Halobacteria</taxon>
        <taxon>Halobacteriales</taxon>
        <taxon>Halobacteriaceae</taxon>
    </lineage>
</organism>
<dbReference type="Proteomes" id="UP000614609">
    <property type="component" value="Unassembled WGS sequence"/>
</dbReference>
<feature type="transmembrane region" description="Helical" evidence="2">
    <location>
        <begin position="374"/>
        <end position="397"/>
    </location>
</feature>
<protein>
    <recommendedName>
        <fullName evidence="6">Phage-related protein</fullName>
    </recommendedName>
</protein>
<feature type="transmembrane region" description="Helical" evidence="2">
    <location>
        <begin position="430"/>
        <end position="452"/>
    </location>
</feature>
<evidence type="ECO:0000313" key="3">
    <source>
        <dbReference type="EMBL" id="GGM64267.1"/>
    </source>
</evidence>
<evidence type="ECO:0000256" key="1">
    <source>
        <dbReference type="SAM" id="MobiDB-lite"/>
    </source>
</evidence>
<feature type="transmembrane region" description="Helical" evidence="2">
    <location>
        <begin position="103"/>
        <end position="121"/>
    </location>
</feature>
<dbReference type="EMBL" id="BMOO01000003">
    <property type="protein sequence ID" value="GGM64267.1"/>
    <property type="molecule type" value="Genomic_DNA"/>
</dbReference>
<dbReference type="OrthoDB" id="387139at2157"/>
<comment type="caution">
    <text evidence="3">The sequence shown here is derived from an EMBL/GenBank/DDBJ whole genome shotgun (WGS) entry which is preliminary data.</text>
</comment>
<feature type="transmembrane region" description="Helical" evidence="2">
    <location>
        <begin position="342"/>
        <end position="368"/>
    </location>
</feature>
<evidence type="ECO:0000313" key="4">
    <source>
        <dbReference type="EMBL" id="MBP1953576.1"/>
    </source>
</evidence>
<feature type="compositionally biased region" description="Polar residues" evidence="1">
    <location>
        <begin position="568"/>
        <end position="579"/>
    </location>
</feature>
<dbReference type="AlphaFoldDB" id="A0A830FUS1"/>
<gene>
    <name evidence="3" type="ORF">GCM10009017_12860</name>
    <name evidence="4" type="ORF">J2752_000457</name>
</gene>
<reference evidence="4" key="3">
    <citation type="submission" date="2021-03" db="EMBL/GenBank/DDBJ databases">
        <title>Genomic Encyclopedia of Type Strains, Phase IV (KMG-IV): sequencing the most valuable type-strain genomes for metagenomic binning, comparative biology and taxonomic classification.</title>
        <authorList>
            <person name="Goeker M."/>
        </authorList>
    </citation>
    <scope>NUCLEOTIDE SEQUENCE</scope>
    <source>
        <strain evidence="4">DSM 22443</strain>
    </source>
</reference>
<keyword evidence="2" id="KW-0472">Membrane</keyword>
<proteinExistence type="predicted"/>
<keyword evidence="2" id="KW-0812">Transmembrane</keyword>
<keyword evidence="2" id="KW-1133">Transmembrane helix</keyword>
<reference evidence="3" key="1">
    <citation type="journal article" date="2014" name="Int. J. Syst. Evol. Microbiol.">
        <title>Complete genome sequence of Corynebacterium casei LMG S-19264T (=DSM 44701T), isolated from a smear-ripened cheese.</title>
        <authorList>
            <consortium name="US DOE Joint Genome Institute (JGI-PGF)"/>
            <person name="Walter F."/>
            <person name="Albersmeier A."/>
            <person name="Kalinowski J."/>
            <person name="Ruckert C."/>
        </authorList>
    </citation>
    <scope>NUCLEOTIDE SEQUENCE</scope>
    <source>
        <strain evidence="3">JCM 16108</strain>
    </source>
</reference>
<name>A0A830FUS1_9EURY</name>
<keyword evidence="5" id="KW-1185">Reference proteome</keyword>
<evidence type="ECO:0000256" key="2">
    <source>
        <dbReference type="SAM" id="Phobius"/>
    </source>
</evidence>
<evidence type="ECO:0000313" key="5">
    <source>
        <dbReference type="Proteomes" id="UP000614609"/>
    </source>
</evidence>
<accession>A0A830FUS1</accession>
<reference evidence="3" key="2">
    <citation type="submission" date="2020-09" db="EMBL/GenBank/DDBJ databases">
        <authorList>
            <person name="Sun Q."/>
            <person name="Ohkuma M."/>
        </authorList>
    </citation>
    <scope>NUCLEOTIDE SEQUENCE</scope>
    <source>
        <strain evidence="3">JCM 16108</strain>
    </source>
</reference>
<evidence type="ECO:0008006" key="6">
    <source>
        <dbReference type="Google" id="ProtNLM"/>
    </source>
</evidence>
<sequence length="604" mass="60618">MFKALNAVIRAENLVSPVLRSIAGAAEDAGEEATGAGIRFGNFGSALNNTSDDAIEFAIGVHNAQDAVDGLGDEATESAIQLQGFTAALNHADRRASGFGAELGPLSGGVSSVGALAAAATPEVLGLSSALIGLGGAGGAAAAGIGALAFGGLQQRAERMAATSSKLADSGEAMQQIWENFGTEVREATAPLQTMANTDFAMSGLEGAVELIHKASTSIADLRGTLVPLAESFGATTLQTAPAAFEEIETTVRKLAPALEGLNSVVRATPDAIRYFREQAVKLSPALGDVGWSAINAAGSVGELGTTVLTYALPALSLALDGVNALASGFNALPQPLQAASVAMVAASIGAYTLAGGVGVLSAAVGVLTAEVTILAGALSAPVWAIAAVAGAAAGLIEVLGLWDDIANVASASARALARAWNWLVEAGEFLLNGLIALQPAFTMLAASVALVNPPLGVAIWAITHLGTVIGWVQDGVRLLGDLFEWLGKKAEDWLAPAAALVDDAASAIGDAADAVDQAGGVQLDAAKVNTGGNSGSTKGGSTPPPAASTTSASTTTDKPTVDKSTHNYDVTVNAQSENADAIADRVVKRLEKKRRMQSGQGTN</sequence>
<feature type="transmembrane region" description="Helical" evidence="2">
    <location>
        <begin position="127"/>
        <end position="150"/>
    </location>
</feature>
<dbReference type="RefSeq" id="WP_188871089.1">
    <property type="nucleotide sequence ID" value="NZ_BMOO01000003.1"/>
</dbReference>
<dbReference type="Proteomes" id="UP000765891">
    <property type="component" value="Unassembled WGS sequence"/>
</dbReference>
<feature type="region of interest" description="Disordered" evidence="1">
    <location>
        <begin position="527"/>
        <end position="581"/>
    </location>
</feature>
<dbReference type="EMBL" id="JAGGKO010000001">
    <property type="protein sequence ID" value="MBP1953576.1"/>
    <property type="molecule type" value="Genomic_DNA"/>
</dbReference>
<feature type="compositionally biased region" description="Low complexity" evidence="1">
    <location>
        <begin position="540"/>
        <end position="557"/>
    </location>
</feature>